<dbReference type="GO" id="GO:0006865">
    <property type="term" value="P:amino acid transport"/>
    <property type="evidence" value="ECO:0007669"/>
    <property type="project" value="UniProtKB-KW"/>
</dbReference>
<dbReference type="CDD" id="cd06261">
    <property type="entry name" value="TM_PBP2"/>
    <property type="match status" value="1"/>
</dbReference>
<dbReference type="FunFam" id="1.10.3720.10:FF:000033">
    <property type="entry name" value="Polar amino acid ABC transporter permease"/>
    <property type="match status" value="1"/>
</dbReference>
<dbReference type="PANTHER" id="PTHR30614">
    <property type="entry name" value="MEMBRANE COMPONENT OF AMINO ACID ABC TRANSPORTER"/>
    <property type="match status" value="1"/>
</dbReference>
<keyword evidence="4" id="KW-1003">Cell membrane</keyword>
<dbReference type="KEGG" id="ptrh:RsTaC01_0946"/>
<evidence type="ECO:0000256" key="4">
    <source>
        <dbReference type="ARBA" id="ARBA00022475"/>
    </source>
</evidence>
<feature type="transmembrane region" description="Helical" evidence="9">
    <location>
        <begin position="450"/>
        <end position="471"/>
    </location>
</feature>
<dbReference type="Gene3D" id="3.40.190.10">
    <property type="entry name" value="Periplasmic binding protein-like II"/>
    <property type="match status" value="2"/>
</dbReference>
<keyword evidence="7 9" id="KW-1133">Transmembrane helix</keyword>
<keyword evidence="3 9" id="KW-0813">Transport</keyword>
<dbReference type="EMBL" id="AP027925">
    <property type="protein sequence ID" value="BED93007.1"/>
    <property type="molecule type" value="Genomic_DNA"/>
</dbReference>
<accession>A0AA48I4Z1</accession>
<dbReference type="PANTHER" id="PTHR30614:SF20">
    <property type="entry name" value="GLUTAMINE TRANSPORT SYSTEM PERMEASE PROTEIN GLNP"/>
    <property type="match status" value="1"/>
</dbReference>
<reference evidence="11" key="1">
    <citation type="journal article" date="2023" name="ISME J.">
        <title>Emergence of putative energy parasites within Clostridia revealed by genome analysis of a novel endosymbiotic clade.</title>
        <authorList>
            <person name="Takahashi K."/>
            <person name="Kuwahara H."/>
            <person name="Horikawa Y."/>
            <person name="Izawa K."/>
            <person name="Kato D."/>
            <person name="Inagaki T."/>
            <person name="Yuki M."/>
            <person name="Ohkuma M."/>
            <person name="Hongoh Y."/>
        </authorList>
    </citation>
    <scope>NUCLEOTIDE SEQUENCE</scope>
    <source>
        <strain evidence="11">RsTa-C01</strain>
    </source>
</reference>
<dbReference type="AlphaFoldDB" id="A0AA48I4Z1"/>
<evidence type="ECO:0000256" key="2">
    <source>
        <dbReference type="ARBA" id="ARBA00010072"/>
    </source>
</evidence>
<dbReference type="Pfam" id="PF00528">
    <property type="entry name" value="BPD_transp_1"/>
    <property type="match status" value="1"/>
</dbReference>
<name>A0AA48I4Z1_9FIRM</name>
<sequence>MKNKSFLIFGVFLFILGCGVFAEHTLKNIKKKGYIILSTNAEFEPFEYKDGNEFVGIDIDISREIAKKLNVNLKIEDVSYDALPLELSRNTCDFVMAAMSKTEEKARNMDFSEYYFRAKQFVIVQENSEIKNSKDLKWKRIGVNLGSTGDIYCTENLVDSKIIRYDDSTDAVLDLLNKRIQAVVVDNLPAFKLVKKNKGTKILDEYLFEEEYRIAVPKGATEVLEFINNSIKELKFEGKIDEIILKYSNDDTEINSDLSTKIYNNLIFKDRYIGILKGLFVTIEIAVFAIILGTLIGIVICIIKIMNDKNILVKILKFLADFYVMFIRGTPMVIQLFIIYYLILSSTGLNKVIIAILSFGVNSGAYVSEIIRSGILSIDKGQFEAGRSLGLSETIVMKKIIFPQAFKNIIPTLCNEFIQLVKETSVAGFIGVVDLSKSGDTIRSQTYEPFVPLVTVALIYFCIVMLITRFMSNLERRFHKNDSN</sequence>
<dbReference type="InterPro" id="IPR000515">
    <property type="entry name" value="MetI-like"/>
</dbReference>
<dbReference type="Gene3D" id="1.10.3720.10">
    <property type="entry name" value="MetI-like"/>
    <property type="match status" value="1"/>
</dbReference>
<dbReference type="Pfam" id="PF00497">
    <property type="entry name" value="SBP_bac_3"/>
    <property type="match status" value="1"/>
</dbReference>
<keyword evidence="6" id="KW-0029">Amino-acid transport</keyword>
<feature type="transmembrane region" description="Helical" evidence="9">
    <location>
        <begin position="318"/>
        <end position="343"/>
    </location>
</feature>
<feature type="transmembrane region" description="Helical" evidence="9">
    <location>
        <begin position="285"/>
        <end position="306"/>
    </location>
</feature>
<keyword evidence="5 9" id="KW-0812">Transmembrane</keyword>
<dbReference type="InterPro" id="IPR035906">
    <property type="entry name" value="MetI-like_sf"/>
</dbReference>
<keyword evidence="8 9" id="KW-0472">Membrane</keyword>
<evidence type="ECO:0000256" key="8">
    <source>
        <dbReference type="ARBA" id="ARBA00023136"/>
    </source>
</evidence>
<comment type="similarity">
    <text evidence="2">Belongs to the binding-protein-dependent transport system permease family. HisMQ subfamily.</text>
</comment>
<evidence type="ECO:0000256" key="5">
    <source>
        <dbReference type="ARBA" id="ARBA00022692"/>
    </source>
</evidence>
<evidence type="ECO:0000256" key="7">
    <source>
        <dbReference type="ARBA" id="ARBA00022989"/>
    </source>
</evidence>
<evidence type="ECO:0000256" key="6">
    <source>
        <dbReference type="ARBA" id="ARBA00022970"/>
    </source>
</evidence>
<dbReference type="InterPro" id="IPR010065">
    <property type="entry name" value="AA_ABC_transptr_permease_3TM"/>
</dbReference>
<comment type="subcellular location">
    <subcellularLocation>
        <location evidence="1 9">Cell membrane</location>
        <topology evidence="1 9">Multi-pass membrane protein</topology>
    </subcellularLocation>
</comment>
<dbReference type="PROSITE" id="PS51257">
    <property type="entry name" value="PROKAR_LIPOPROTEIN"/>
    <property type="match status" value="1"/>
</dbReference>
<gene>
    <name evidence="11" type="ORF">RsTaC01_0946</name>
</gene>
<dbReference type="PROSITE" id="PS50928">
    <property type="entry name" value="ABC_TM1"/>
    <property type="match status" value="1"/>
</dbReference>
<dbReference type="SUPFAM" id="SSF53850">
    <property type="entry name" value="Periplasmic binding protein-like II"/>
    <property type="match status" value="1"/>
</dbReference>
<dbReference type="Proteomes" id="UP001335720">
    <property type="component" value="Chromosome"/>
</dbReference>
<dbReference type="GO" id="GO:0043190">
    <property type="term" value="C:ATP-binding cassette (ABC) transporter complex"/>
    <property type="evidence" value="ECO:0007669"/>
    <property type="project" value="InterPro"/>
</dbReference>
<dbReference type="GO" id="GO:0022857">
    <property type="term" value="F:transmembrane transporter activity"/>
    <property type="evidence" value="ECO:0007669"/>
    <property type="project" value="InterPro"/>
</dbReference>
<organism evidence="11">
    <name type="scientific">Candidatus Paraimprobicoccus trichonymphae</name>
    <dbReference type="NCBI Taxonomy" id="3033793"/>
    <lineage>
        <taxon>Bacteria</taxon>
        <taxon>Bacillati</taxon>
        <taxon>Bacillota</taxon>
        <taxon>Clostridia</taxon>
        <taxon>Candidatus Paraimprobicoccus</taxon>
    </lineage>
</organism>
<proteinExistence type="inferred from homology"/>
<evidence type="ECO:0000259" key="10">
    <source>
        <dbReference type="PROSITE" id="PS50928"/>
    </source>
</evidence>
<evidence type="ECO:0000256" key="9">
    <source>
        <dbReference type="RuleBase" id="RU363032"/>
    </source>
</evidence>
<evidence type="ECO:0000256" key="1">
    <source>
        <dbReference type="ARBA" id="ARBA00004651"/>
    </source>
</evidence>
<dbReference type="InterPro" id="IPR001638">
    <property type="entry name" value="Solute-binding_3/MltF_N"/>
</dbReference>
<protein>
    <submittedName>
        <fullName evidence="11">Glutamine ABC transporter permease</fullName>
    </submittedName>
</protein>
<dbReference type="CDD" id="cd13530">
    <property type="entry name" value="PBP2_peptides_like"/>
    <property type="match status" value="1"/>
</dbReference>
<feature type="domain" description="ABC transmembrane type-1" evidence="10">
    <location>
        <begin position="279"/>
        <end position="471"/>
    </location>
</feature>
<dbReference type="SUPFAM" id="SSF161098">
    <property type="entry name" value="MetI-like"/>
    <property type="match status" value="1"/>
</dbReference>
<evidence type="ECO:0000313" key="11">
    <source>
        <dbReference type="EMBL" id="BED93007.1"/>
    </source>
</evidence>
<dbReference type="InterPro" id="IPR043429">
    <property type="entry name" value="ArtM/GltK/GlnP/TcyL/YhdX-like"/>
</dbReference>
<dbReference type="SMART" id="SM00062">
    <property type="entry name" value="PBPb"/>
    <property type="match status" value="1"/>
</dbReference>
<dbReference type="NCBIfam" id="TIGR01726">
    <property type="entry name" value="HEQRo_perm_3TM"/>
    <property type="match status" value="1"/>
</dbReference>
<evidence type="ECO:0000256" key="3">
    <source>
        <dbReference type="ARBA" id="ARBA00022448"/>
    </source>
</evidence>